<organism evidence="10 11">
    <name type="scientific">Gadus morhua</name>
    <name type="common">Atlantic cod</name>
    <dbReference type="NCBI Taxonomy" id="8049"/>
    <lineage>
        <taxon>Eukaryota</taxon>
        <taxon>Metazoa</taxon>
        <taxon>Chordata</taxon>
        <taxon>Craniata</taxon>
        <taxon>Vertebrata</taxon>
        <taxon>Euteleostomi</taxon>
        <taxon>Actinopterygii</taxon>
        <taxon>Neopterygii</taxon>
        <taxon>Teleostei</taxon>
        <taxon>Neoteleostei</taxon>
        <taxon>Acanthomorphata</taxon>
        <taxon>Zeiogadaria</taxon>
        <taxon>Gadariae</taxon>
        <taxon>Gadiformes</taxon>
        <taxon>Gadoidei</taxon>
        <taxon>Gadidae</taxon>
        <taxon>Gadus</taxon>
    </lineage>
</organism>
<keyword evidence="5" id="KW-0677">Repeat</keyword>
<dbReference type="Pfam" id="PF18816">
    <property type="entry name" value="Importin_rep_5"/>
    <property type="match status" value="1"/>
</dbReference>
<dbReference type="SUPFAM" id="SSF48371">
    <property type="entry name" value="ARM repeat"/>
    <property type="match status" value="1"/>
</dbReference>
<accession>A0A8C5FJ85</accession>
<protein>
    <submittedName>
        <fullName evidence="10">Uncharacterized protein</fullName>
    </submittedName>
</protein>
<feature type="domain" description="Importin subunit beta-1/Transportin-1-like TPR repeats" evidence="8">
    <location>
        <begin position="186"/>
        <end position="333"/>
    </location>
</feature>
<dbReference type="AlphaFoldDB" id="A0A8C5FJ85"/>
<sequence length="756" mass="84242">MAEQQQFYLLLGNLMSPDNGIRKQSEETYDGIPGQNKVTFLLQAVRDATGTEEVKQMAAVLLRRLLSSSFEEIYPGLTVEMQTAVKTELLASIQTEASPNIRKKVCDIAAELSRNLVGDDGNNQWPELLKFLFDSVISALLQTMEDQTNPRVQAHAAAALINFTEDCPKSLLVPYLESLVQHLHVIMVAKLQELIQKGTKLVLEQVVTSIASVADTAEEKFVPYYDLFMPSLKHIVENAVQKELRLLRGKTIECISLIGLAVGKEKFMPDASAVMQLLLKTQTDFNDLEDDDPQISYMISAWARMCKILGKEFQQYLPVVMGPLMKTASIKPEVALLDTQDMENISEDDGWEFVNLGDQQSFGIKTAGLEEKATACQMLVCYAKELKEGFVEYTEQVVKLMCCPLTPPVRVRVAAAESMPLLLECARVRGPDYLTQMWHFMCDALIKSIGTEPDSDVLSEIMHAFAKCVELMGDGCLNTEHFEELGGILKGKLEEHFKNQELRQGEDPYHAYKEKVLPWFEQLMPLIVQLICPSRPWADRQWGLCIFDDVVEHCSPTSFKYADLFLRPMLQSLVDASPEVRQAGAYGVGVMAQYGGESYRPFCTEAIALLVGAIQAAESRSKENVNATENCISAVGKVMRFRPECANVTEILPHWLAWLPLNEDKEEAAHTFDFLCDLIESNNPIVLGPDNSNLPKIFLIIAEGVANESVKSEDACSKRLANVVRQVQTSGGLWTQCISSLNEAQTKALQSLLSSA</sequence>
<keyword evidence="6" id="KW-0653">Protein transport</keyword>
<keyword evidence="7" id="KW-0539">Nucleus</keyword>
<dbReference type="Ensembl" id="ENSGMOT00000072190.1">
    <property type="protein sequence ID" value="ENSGMOP00000040905.1"/>
    <property type="gene ID" value="ENSGMOG00000000146.2"/>
</dbReference>
<feature type="domain" description="IPO4/5-like TPR repeats" evidence="9">
    <location>
        <begin position="98"/>
        <end position="138"/>
    </location>
</feature>
<evidence type="ECO:0000256" key="6">
    <source>
        <dbReference type="ARBA" id="ARBA00022927"/>
    </source>
</evidence>
<dbReference type="InterPro" id="IPR040122">
    <property type="entry name" value="Importin_beta"/>
</dbReference>
<evidence type="ECO:0000256" key="4">
    <source>
        <dbReference type="ARBA" id="ARBA00022490"/>
    </source>
</evidence>
<dbReference type="InterPro" id="IPR011989">
    <property type="entry name" value="ARM-like"/>
</dbReference>
<proteinExistence type="predicted"/>
<evidence type="ECO:0000259" key="8">
    <source>
        <dbReference type="Pfam" id="PF25574"/>
    </source>
</evidence>
<name>A0A8C5FJ85_GADMO</name>
<dbReference type="Gene3D" id="1.25.10.10">
    <property type="entry name" value="Leucine-rich Repeat Variant"/>
    <property type="match status" value="2"/>
</dbReference>
<dbReference type="PANTHER" id="PTHR10527">
    <property type="entry name" value="IMPORTIN BETA"/>
    <property type="match status" value="1"/>
</dbReference>
<dbReference type="InterPro" id="IPR016024">
    <property type="entry name" value="ARM-type_fold"/>
</dbReference>
<dbReference type="GO" id="GO:0006606">
    <property type="term" value="P:protein import into nucleus"/>
    <property type="evidence" value="ECO:0007669"/>
    <property type="project" value="InterPro"/>
</dbReference>
<dbReference type="InterPro" id="IPR058584">
    <property type="entry name" value="IMB1_TNPO1-like_TPR"/>
</dbReference>
<dbReference type="GO" id="GO:0005737">
    <property type="term" value="C:cytoplasm"/>
    <property type="evidence" value="ECO:0007669"/>
    <property type="project" value="UniProtKB-SubCell"/>
</dbReference>
<dbReference type="Pfam" id="PF25574">
    <property type="entry name" value="TPR_IMB1"/>
    <property type="match status" value="1"/>
</dbReference>
<evidence type="ECO:0000313" key="11">
    <source>
        <dbReference type="Proteomes" id="UP000694546"/>
    </source>
</evidence>
<dbReference type="InterPro" id="IPR057672">
    <property type="entry name" value="TPR_IPO4/5"/>
</dbReference>
<keyword evidence="11" id="KW-1185">Reference proteome</keyword>
<evidence type="ECO:0000259" key="9">
    <source>
        <dbReference type="Pfam" id="PF25780"/>
    </source>
</evidence>
<keyword evidence="3" id="KW-0813">Transport</keyword>
<dbReference type="InterPro" id="IPR040928">
    <property type="entry name" value="Importin_rep_5"/>
</dbReference>
<dbReference type="GeneTree" id="ENSGT00940000155502"/>
<dbReference type="Pfam" id="PF25780">
    <property type="entry name" value="TPR_IPO5"/>
    <property type="match status" value="1"/>
</dbReference>
<comment type="subcellular location">
    <subcellularLocation>
        <location evidence="2">Cytoplasm</location>
    </subcellularLocation>
    <subcellularLocation>
        <location evidence="1">Nucleus</location>
    </subcellularLocation>
</comment>
<reference evidence="10" key="2">
    <citation type="submission" date="2025-09" db="UniProtKB">
        <authorList>
            <consortium name="Ensembl"/>
        </authorList>
    </citation>
    <scope>IDENTIFICATION</scope>
</reference>
<evidence type="ECO:0000256" key="1">
    <source>
        <dbReference type="ARBA" id="ARBA00004123"/>
    </source>
</evidence>
<dbReference type="Pfam" id="PF18829">
    <property type="entry name" value="Importin_rep_6"/>
    <property type="match status" value="1"/>
</dbReference>
<gene>
    <name evidence="10" type="primary">kpnb3</name>
</gene>
<evidence type="ECO:0000256" key="7">
    <source>
        <dbReference type="ARBA" id="ARBA00023242"/>
    </source>
</evidence>
<evidence type="ECO:0000256" key="3">
    <source>
        <dbReference type="ARBA" id="ARBA00022448"/>
    </source>
</evidence>
<evidence type="ECO:0000256" key="5">
    <source>
        <dbReference type="ARBA" id="ARBA00022737"/>
    </source>
</evidence>
<reference evidence="10" key="1">
    <citation type="submission" date="2025-08" db="UniProtKB">
        <authorList>
            <consortium name="Ensembl"/>
        </authorList>
    </citation>
    <scope>IDENTIFICATION</scope>
</reference>
<keyword evidence="4" id="KW-0963">Cytoplasm</keyword>
<dbReference type="InterPro" id="IPR041389">
    <property type="entry name" value="Importin_rep_6"/>
</dbReference>
<evidence type="ECO:0000256" key="2">
    <source>
        <dbReference type="ARBA" id="ARBA00004496"/>
    </source>
</evidence>
<dbReference type="Proteomes" id="UP000694546">
    <property type="component" value="Chromosome 7"/>
</dbReference>
<evidence type="ECO:0000313" key="10">
    <source>
        <dbReference type="Ensembl" id="ENSGMOP00000040905.1"/>
    </source>
</evidence>